<feature type="transmembrane region" description="Helical" evidence="1">
    <location>
        <begin position="166"/>
        <end position="187"/>
    </location>
</feature>
<gene>
    <name evidence="2" type="primary">ycf1</name>
</gene>
<feature type="transmembrane region" description="Helical" evidence="1">
    <location>
        <begin position="105"/>
        <end position="125"/>
    </location>
</feature>
<geneLocation type="chloroplast" evidence="2"/>
<feature type="transmembrane region" description="Helical" evidence="1">
    <location>
        <begin position="299"/>
        <end position="320"/>
    </location>
</feature>
<keyword evidence="1" id="KW-1133">Transmembrane helix</keyword>
<dbReference type="AlphaFoldDB" id="A0A2Z4MAL0"/>
<keyword evidence="1" id="KW-0472">Membrane</keyword>
<protein>
    <submittedName>
        <fullName evidence="2">Ycf1</fullName>
    </submittedName>
</protein>
<organism evidence="2">
    <name type="scientific">Halochlorococcum sp. NIES-1838</name>
    <dbReference type="NCBI Taxonomy" id="2249730"/>
    <lineage>
        <taxon>Eukaryota</taxon>
        <taxon>Viridiplantae</taxon>
        <taxon>Chlorophyta</taxon>
        <taxon>core chlorophytes</taxon>
        <taxon>Ulvophyceae</taxon>
        <taxon>Chlorocystidales</taxon>
        <taxon>Chlorocystidaceae</taxon>
        <taxon>Halochlorococcum</taxon>
    </lineage>
</organism>
<feature type="transmembrane region" description="Helical" evidence="1">
    <location>
        <begin position="254"/>
        <end position="278"/>
    </location>
</feature>
<feature type="transmembrane region" description="Helical" evidence="1">
    <location>
        <begin position="34"/>
        <end position="55"/>
    </location>
</feature>
<sequence length="794" mass="91073">MLFTNALKDYIDILDNLSSVFSDHFSVLVFVKSLFFYFVNSLKLVFVYLISFKWLTDFIELPALFKHQYVAILDGKNFFEQSFETELDKNFFLFLSDSSLNSKNFGTGFINSLFLALPFSVAHMLTIRAFLINGLPAGISAATGTIIGQTVFFSCILFGFEFLILPFLNFESITIILGLFILVNLFYKMIHRPNMAIISINQKAELLKLFGLNFVLAWTEQTCVFGYFGNLTSDGSSCLLQTCDSTTGFFLTQFLYLVGLVLGNICWTALFSFLVMSLRNLISNTIAATTSFISLNEKIHYFTLFVTAIFSFNNIPYYGFDYLFYNPLGFVSSDKALNNISPKIYYAVSMGSADSELTLNPLPFDKPYDKTTQPLKAASRPLKYEQYSLDSENLWKNKTAVKMPLGMSTSQKQITKPTRDLQASQFTTLSKYETNDLEQSPPFLSTKEQTIDHLLSKIFRNDVYLGYKEPTLDAGMTKVYRQFRERYYTNPVYKALVNIDMYPFLAGQPQNYSLTADDEFDLFKRRIILQNYLDSVQTYKGRVKKETESYAEKVYNQQFKGSLSLVRHFSAVNFKFSKNDTKLDDKVDPTIKKVLKYDQPLYNAKPQSEKGLLHEELETNVTDSSKFLMLNNSTPLYVGWDGALRKFLIKTASIPDQMKGGDLYNSMDPNNKFPSYFTFQAWSPAIENVTRNANTKFQLPSLDISDYDVSDIKNFLDLPKLSGKQMSNKIENEFVNESFIKKLPTFDWHWRQLELLTQKDSEQNLLIIEKAIPPRLDGIAWPGVENKNLLELLK</sequence>
<name>A0A2Z4MAL0_9CHLO</name>
<evidence type="ECO:0000313" key="2">
    <source>
        <dbReference type="EMBL" id="AWX53377.1"/>
    </source>
</evidence>
<keyword evidence="2" id="KW-0934">Plastid</keyword>
<feature type="transmembrane region" description="Helical" evidence="1">
    <location>
        <begin position="207"/>
        <end position="228"/>
    </location>
</feature>
<reference evidence="2" key="1">
    <citation type="submission" date="2017-12" db="EMBL/GenBank/DDBJ databases">
        <title>Resolution of core Chlorophyta phylogeny using heterogeneous models with AT-rich chloroplast sequence data.</title>
        <authorList>
            <person name="Fang L."/>
        </authorList>
    </citation>
    <scope>NUCLEOTIDE SEQUENCE</scope>
</reference>
<accession>A0A2Z4MAL0</accession>
<evidence type="ECO:0000256" key="1">
    <source>
        <dbReference type="SAM" id="Phobius"/>
    </source>
</evidence>
<dbReference type="EMBL" id="MG721821">
    <property type="protein sequence ID" value="AWX53377.1"/>
    <property type="molecule type" value="Genomic_DNA"/>
</dbReference>
<proteinExistence type="predicted"/>
<keyword evidence="2" id="KW-0150">Chloroplast</keyword>
<feature type="transmembrane region" description="Helical" evidence="1">
    <location>
        <begin position="137"/>
        <end position="160"/>
    </location>
</feature>
<keyword evidence="1" id="KW-0812">Transmembrane</keyword>